<feature type="compositionally biased region" description="Low complexity" evidence="2">
    <location>
        <begin position="14"/>
        <end position="29"/>
    </location>
</feature>
<feature type="region of interest" description="Disordered" evidence="2">
    <location>
        <begin position="1"/>
        <end position="41"/>
    </location>
</feature>
<reference evidence="3 4" key="1">
    <citation type="submission" date="2019-07" db="EMBL/GenBank/DDBJ databases">
        <title>Chromosome genome assembly for large yellow croaker.</title>
        <authorList>
            <person name="Xiao S."/>
        </authorList>
    </citation>
    <scope>NUCLEOTIDE SEQUENCE [LARGE SCALE GENOMIC DNA]</scope>
    <source>
        <strain evidence="3">JMULYC20181020</strain>
        <tissue evidence="3">Muscle</tissue>
    </source>
</reference>
<evidence type="ECO:0000313" key="4">
    <source>
        <dbReference type="Proteomes" id="UP000424527"/>
    </source>
</evidence>
<sequence>MQRNAEENVEWPQSASSSGNANANSASGNQLSNDDSDSDMEVLPSALEKVSDKILGHMNGRFDKLEETLQAVQRSQKELLEKVETVEEQVLDHESHITSLEKTVSDLKYESNTLKLKVDDLEAGAKPHAIIARVHFYREKEFILRLRRERQLEYKGNKVLIFPDYTAEVMRQWREYTEAQQRLRELKVEHSLLFPARLRIKHNDRSKVFSTPSEAMTFINTDLKNLS</sequence>
<dbReference type="EMBL" id="REGW02000011">
    <property type="protein sequence ID" value="KAE8289465.1"/>
    <property type="molecule type" value="Genomic_DNA"/>
</dbReference>
<dbReference type="Proteomes" id="UP000424527">
    <property type="component" value="Unassembled WGS sequence"/>
</dbReference>
<name>A0A6G0ID93_LARCR</name>
<gene>
    <name evidence="3" type="ORF">D5F01_LYC11166</name>
</gene>
<dbReference type="InterPro" id="IPR004244">
    <property type="entry name" value="Transposase_22"/>
</dbReference>
<comment type="caution">
    <text evidence="3">The sequence shown here is derived from an EMBL/GenBank/DDBJ whole genome shotgun (WGS) entry which is preliminary data.</text>
</comment>
<proteinExistence type="predicted"/>
<keyword evidence="1" id="KW-0175">Coiled coil</keyword>
<dbReference type="AlphaFoldDB" id="A0A6G0ID93"/>
<protein>
    <recommendedName>
        <fullName evidence="5">LINE-1 type transposase domain-containing protein 1</fullName>
    </recommendedName>
</protein>
<evidence type="ECO:0000256" key="1">
    <source>
        <dbReference type="SAM" id="Coils"/>
    </source>
</evidence>
<organism evidence="3 4">
    <name type="scientific">Larimichthys crocea</name>
    <name type="common">Large yellow croaker</name>
    <name type="synonym">Pseudosciaena crocea</name>
    <dbReference type="NCBI Taxonomy" id="215358"/>
    <lineage>
        <taxon>Eukaryota</taxon>
        <taxon>Metazoa</taxon>
        <taxon>Chordata</taxon>
        <taxon>Craniata</taxon>
        <taxon>Vertebrata</taxon>
        <taxon>Euteleostomi</taxon>
        <taxon>Actinopterygii</taxon>
        <taxon>Neopterygii</taxon>
        <taxon>Teleostei</taxon>
        <taxon>Neoteleostei</taxon>
        <taxon>Acanthomorphata</taxon>
        <taxon>Eupercaria</taxon>
        <taxon>Sciaenidae</taxon>
        <taxon>Larimichthys</taxon>
    </lineage>
</organism>
<keyword evidence="4" id="KW-1185">Reference proteome</keyword>
<dbReference type="InterPro" id="IPR042566">
    <property type="entry name" value="L1_C"/>
</dbReference>
<evidence type="ECO:0000313" key="3">
    <source>
        <dbReference type="EMBL" id="KAE8289465.1"/>
    </source>
</evidence>
<accession>A0A6G0ID93</accession>
<dbReference type="Gene3D" id="1.20.5.340">
    <property type="match status" value="1"/>
</dbReference>
<evidence type="ECO:0000256" key="2">
    <source>
        <dbReference type="SAM" id="MobiDB-lite"/>
    </source>
</evidence>
<feature type="coiled-coil region" evidence="1">
    <location>
        <begin position="62"/>
        <end position="89"/>
    </location>
</feature>
<evidence type="ECO:0008006" key="5">
    <source>
        <dbReference type="Google" id="ProtNLM"/>
    </source>
</evidence>
<dbReference type="Gene3D" id="3.30.250.20">
    <property type="entry name" value="L1 transposable element, C-terminal domain"/>
    <property type="match status" value="1"/>
</dbReference>
<dbReference type="PANTHER" id="PTHR11505">
    <property type="entry name" value="L1 TRANSPOSABLE ELEMENT-RELATED"/>
    <property type="match status" value="1"/>
</dbReference>